<evidence type="ECO:0000313" key="2">
    <source>
        <dbReference type="EMBL" id="AUV83137.1"/>
    </source>
</evidence>
<name>A0A2I8VMH5_9EURY</name>
<reference evidence="2 3" key="1">
    <citation type="submission" date="2018-01" db="EMBL/GenBank/DDBJ databases">
        <title>Complete genome sequence of Salinigranum rubrum GX10T, an extremely halophilic archaeon isolated from a marine solar saltern.</title>
        <authorList>
            <person name="Han S."/>
        </authorList>
    </citation>
    <scope>NUCLEOTIDE SEQUENCE [LARGE SCALE GENOMIC DNA]</scope>
    <source>
        <strain evidence="2 3">GX10</strain>
    </source>
</reference>
<dbReference type="EMBL" id="CP026309">
    <property type="protein sequence ID" value="AUV83137.1"/>
    <property type="molecule type" value="Genomic_DNA"/>
</dbReference>
<accession>A0A2I8VMH5</accession>
<keyword evidence="3" id="KW-1185">Reference proteome</keyword>
<proteinExistence type="predicted"/>
<gene>
    <name evidence="2" type="ORF">C2R22_17015</name>
</gene>
<feature type="compositionally biased region" description="Basic and acidic residues" evidence="1">
    <location>
        <begin position="1"/>
        <end position="18"/>
    </location>
</feature>
<dbReference type="Proteomes" id="UP000236584">
    <property type="component" value="Chromosome"/>
</dbReference>
<organism evidence="2 3">
    <name type="scientific">Salinigranum rubrum</name>
    <dbReference type="NCBI Taxonomy" id="755307"/>
    <lineage>
        <taxon>Archaea</taxon>
        <taxon>Methanobacteriati</taxon>
        <taxon>Methanobacteriota</taxon>
        <taxon>Stenosarchaea group</taxon>
        <taxon>Halobacteria</taxon>
        <taxon>Halobacteriales</taxon>
        <taxon>Haloferacaceae</taxon>
        <taxon>Salinigranum</taxon>
    </lineage>
</organism>
<sequence>MFDRSRKQHGNRTEHGRGETGASDLPSRVLAHGGASVPSHESVAPSARSVPRADRQQYER</sequence>
<protein>
    <submittedName>
        <fullName evidence="2">Uncharacterized protein</fullName>
    </submittedName>
</protein>
<feature type="region of interest" description="Disordered" evidence="1">
    <location>
        <begin position="1"/>
        <end position="60"/>
    </location>
</feature>
<dbReference type="KEGG" id="srub:C2R22_17015"/>
<dbReference type="AlphaFoldDB" id="A0A2I8VMH5"/>
<evidence type="ECO:0000256" key="1">
    <source>
        <dbReference type="SAM" id="MobiDB-lite"/>
    </source>
</evidence>
<evidence type="ECO:0000313" key="3">
    <source>
        <dbReference type="Proteomes" id="UP000236584"/>
    </source>
</evidence>
<feature type="compositionally biased region" description="Basic and acidic residues" evidence="1">
    <location>
        <begin position="51"/>
        <end position="60"/>
    </location>
</feature>